<sequence length="68" mass="7512">METHPGAEGNKTKENTETPQFSKPAAYHDGVEEDVDTLAQQRPRPQDVYAVDDAQGEENGHCCGLRLE</sequence>
<evidence type="ECO:0000313" key="3">
    <source>
        <dbReference type="Proteomes" id="UP000324222"/>
    </source>
</evidence>
<dbReference type="Proteomes" id="UP000324222">
    <property type="component" value="Unassembled WGS sequence"/>
</dbReference>
<reference evidence="2 3" key="1">
    <citation type="submission" date="2019-05" db="EMBL/GenBank/DDBJ databases">
        <title>Another draft genome of Portunus trituberculatus and its Hox gene families provides insights of decapod evolution.</title>
        <authorList>
            <person name="Jeong J.-H."/>
            <person name="Song I."/>
            <person name="Kim S."/>
            <person name="Choi T."/>
            <person name="Kim D."/>
            <person name="Ryu S."/>
            <person name="Kim W."/>
        </authorList>
    </citation>
    <scope>NUCLEOTIDE SEQUENCE [LARGE SCALE GENOMIC DNA]</scope>
    <source>
        <tissue evidence="2">Muscle</tissue>
    </source>
</reference>
<organism evidence="2 3">
    <name type="scientific">Portunus trituberculatus</name>
    <name type="common">Swimming crab</name>
    <name type="synonym">Neptunus trituberculatus</name>
    <dbReference type="NCBI Taxonomy" id="210409"/>
    <lineage>
        <taxon>Eukaryota</taxon>
        <taxon>Metazoa</taxon>
        <taxon>Ecdysozoa</taxon>
        <taxon>Arthropoda</taxon>
        <taxon>Crustacea</taxon>
        <taxon>Multicrustacea</taxon>
        <taxon>Malacostraca</taxon>
        <taxon>Eumalacostraca</taxon>
        <taxon>Eucarida</taxon>
        <taxon>Decapoda</taxon>
        <taxon>Pleocyemata</taxon>
        <taxon>Brachyura</taxon>
        <taxon>Eubrachyura</taxon>
        <taxon>Portunoidea</taxon>
        <taxon>Portunidae</taxon>
        <taxon>Portuninae</taxon>
        <taxon>Portunus</taxon>
    </lineage>
</organism>
<dbReference type="EMBL" id="VSRR010061362">
    <property type="protein sequence ID" value="MPC83049.1"/>
    <property type="molecule type" value="Genomic_DNA"/>
</dbReference>
<accession>A0A5B7IM38</accession>
<feature type="region of interest" description="Disordered" evidence="1">
    <location>
        <begin position="1"/>
        <end position="68"/>
    </location>
</feature>
<proteinExistence type="predicted"/>
<gene>
    <name evidence="2" type="ORF">E2C01_077739</name>
</gene>
<protein>
    <submittedName>
        <fullName evidence="2">Uncharacterized protein</fullName>
    </submittedName>
</protein>
<name>A0A5B7IM38_PORTR</name>
<evidence type="ECO:0000313" key="2">
    <source>
        <dbReference type="EMBL" id="MPC83049.1"/>
    </source>
</evidence>
<feature type="compositionally biased region" description="Basic and acidic residues" evidence="1">
    <location>
        <begin position="1"/>
        <end position="16"/>
    </location>
</feature>
<dbReference type="AlphaFoldDB" id="A0A5B7IM38"/>
<keyword evidence="3" id="KW-1185">Reference proteome</keyword>
<evidence type="ECO:0000256" key="1">
    <source>
        <dbReference type="SAM" id="MobiDB-lite"/>
    </source>
</evidence>
<comment type="caution">
    <text evidence="2">The sequence shown here is derived from an EMBL/GenBank/DDBJ whole genome shotgun (WGS) entry which is preliminary data.</text>
</comment>